<evidence type="ECO:0000259" key="13">
    <source>
        <dbReference type="Pfam" id="PF03801"/>
    </source>
</evidence>
<evidence type="ECO:0000313" key="15">
    <source>
        <dbReference type="EMBL" id="CAL6093794.1"/>
    </source>
</evidence>
<keyword evidence="9 10" id="KW-0137">Centromere</keyword>
<keyword evidence="3 10" id="KW-0132">Cell division</keyword>
<evidence type="ECO:0000256" key="9">
    <source>
        <dbReference type="ARBA" id="ARBA00023328"/>
    </source>
</evidence>
<dbReference type="AlphaFoldDB" id="A0AA86NKG4"/>
<organism evidence="14">
    <name type="scientific">Hexamita inflata</name>
    <dbReference type="NCBI Taxonomy" id="28002"/>
    <lineage>
        <taxon>Eukaryota</taxon>
        <taxon>Metamonada</taxon>
        <taxon>Diplomonadida</taxon>
        <taxon>Hexamitidae</taxon>
        <taxon>Hexamitinae</taxon>
        <taxon>Hexamita</taxon>
    </lineage>
</organism>
<gene>
    <name evidence="15" type="ORF">HINF_LOCUS67163</name>
    <name evidence="14" type="ORF">HINF_LOCUS9402</name>
</gene>
<dbReference type="GO" id="GO:0051301">
    <property type="term" value="P:cell division"/>
    <property type="evidence" value="ECO:0007669"/>
    <property type="project" value="UniProtKB-UniRule"/>
</dbReference>
<feature type="coiled-coil region" evidence="11">
    <location>
        <begin position="536"/>
        <end position="595"/>
    </location>
</feature>
<keyword evidence="16" id="KW-1185">Reference proteome</keyword>
<proteinExistence type="inferred from homology"/>
<dbReference type="Proteomes" id="UP001642409">
    <property type="component" value="Unassembled WGS sequence"/>
</dbReference>
<evidence type="ECO:0000256" key="8">
    <source>
        <dbReference type="ARBA" id="ARBA00023306"/>
    </source>
</evidence>
<accession>A0AA86NKG4</accession>
<feature type="compositionally biased region" description="Basic and acidic residues" evidence="12">
    <location>
        <begin position="34"/>
        <end position="48"/>
    </location>
</feature>
<evidence type="ECO:0000256" key="6">
    <source>
        <dbReference type="ARBA" id="ARBA00023054"/>
    </source>
</evidence>
<dbReference type="PANTHER" id="PTHR10643">
    <property type="entry name" value="KINETOCHORE PROTEIN NDC80"/>
    <property type="match status" value="1"/>
</dbReference>
<dbReference type="GO" id="GO:0031262">
    <property type="term" value="C:Ndc80 complex"/>
    <property type="evidence" value="ECO:0007669"/>
    <property type="project" value="UniProtKB-UniRule"/>
</dbReference>
<comment type="subunit">
    <text evidence="10">Component of the NDC80 complex.</text>
</comment>
<feature type="region of interest" description="Disordered" evidence="12">
    <location>
        <begin position="1"/>
        <end position="48"/>
    </location>
</feature>
<reference evidence="14" key="1">
    <citation type="submission" date="2023-06" db="EMBL/GenBank/DDBJ databases">
        <authorList>
            <person name="Kurt Z."/>
        </authorList>
    </citation>
    <scope>NUCLEOTIDE SEQUENCE</scope>
</reference>
<dbReference type="InterPro" id="IPR005550">
    <property type="entry name" value="Kinetochore_Ndc80"/>
</dbReference>
<dbReference type="EMBL" id="CATOUU010000232">
    <property type="protein sequence ID" value="CAI9921757.1"/>
    <property type="molecule type" value="Genomic_DNA"/>
</dbReference>
<protein>
    <recommendedName>
        <fullName evidence="10">Kinetochore protein NDC80</fullName>
    </recommendedName>
</protein>
<feature type="domain" description="Kinetochore protein Ndc80 CH" evidence="13">
    <location>
        <begin position="15"/>
        <end position="162"/>
    </location>
</feature>
<feature type="coiled-coil region" evidence="11">
    <location>
        <begin position="387"/>
        <end position="510"/>
    </location>
</feature>
<comment type="subcellular location">
    <subcellularLocation>
        <location evidence="10">Chromosome</location>
        <location evidence="10">Centromere</location>
        <location evidence="10">Kinetochore</location>
    </subcellularLocation>
    <subcellularLocation>
        <location evidence="10">Nucleus</location>
    </subcellularLocation>
</comment>
<evidence type="ECO:0000256" key="4">
    <source>
        <dbReference type="ARBA" id="ARBA00022776"/>
    </source>
</evidence>
<evidence type="ECO:0000256" key="11">
    <source>
        <dbReference type="SAM" id="Coils"/>
    </source>
</evidence>
<dbReference type="Gene3D" id="1.10.418.30">
    <property type="entry name" value="Ncd80 complex, Ncd80 subunit"/>
    <property type="match status" value="1"/>
</dbReference>
<dbReference type="PANTHER" id="PTHR10643:SF2">
    <property type="entry name" value="KINETOCHORE PROTEIN NDC80 HOMOLOG"/>
    <property type="match status" value="1"/>
</dbReference>
<feature type="compositionally biased region" description="Low complexity" evidence="12">
    <location>
        <begin position="9"/>
        <end position="33"/>
    </location>
</feature>
<dbReference type="GO" id="GO:0005634">
    <property type="term" value="C:nucleus"/>
    <property type="evidence" value="ECO:0007669"/>
    <property type="project" value="UniProtKB-SubCell"/>
</dbReference>
<sequence>MSQSRVTTAQVQQRQLSSRQTTSARATTTNAAKAKQDRIPDSRKVRDQDYTNQCAERVFNFFTDKGYDGLLPSIKDLQTGIILKTFIDMISFLINLLDVQIAPPTDFKDPNQIMTFLNTIQTQLSYPETNQIKQTELKSISSAITWRKFMLLLSWLTELTDYTLSVDVDYQEPQVTELFIKNLCQAPDSEQILQSKEYFEFISQFYKDFLEMGGDETKLKLNLQTQFGMWKDEAKVNEQKMQQEVKKLDVEIRRFRLKLEEEINRAKQELNAVMETASSCQLDLNLCDDASYVGNSVMEVSTQQLLELRQRNQQRLEDANKKLSERVTQQEVNMMPQLQEKLNFINGQMRQNQIKQQELQADQDALQATIEALPESFAEYKKTDFLHQQKQGELKNMEQHLLELNKSLEEKQTRKSKIQKQIQQLCQNLQINQNISIDEITKLQSEMRRKLYAAEQAVQVTEKELRDLENEKVIMVQNLNQLNEQLENQKKRVEIMKQDHEKDAASLKQMNDTYYKNTQNLNEQIGQMKKQKVQVSAQIEESKQLLNQQKALLEKEQKRTEAEMKKMIAIIAAIYEKLIESRQKSRNSLEMARDKVGEAMQMFK</sequence>
<evidence type="ECO:0000256" key="7">
    <source>
        <dbReference type="ARBA" id="ARBA00023242"/>
    </source>
</evidence>
<feature type="coiled-coil region" evidence="11">
    <location>
        <begin position="231"/>
        <end position="276"/>
    </location>
</feature>
<evidence type="ECO:0000256" key="1">
    <source>
        <dbReference type="ARBA" id="ARBA00007050"/>
    </source>
</evidence>
<dbReference type="Pfam" id="PF03801">
    <property type="entry name" value="Ndc80_HEC"/>
    <property type="match status" value="1"/>
</dbReference>
<keyword evidence="2 10" id="KW-0158">Chromosome</keyword>
<evidence type="ECO:0000256" key="5">
    <source>
        <dbReference type="ARBA" id="ARBA00022838"/>
    </source>
</evidence>
<dbReference type="GO" id="GO:0051315">
    <property type="term" value="P:attachment of mitotic spindle microtubules to kinetochore"/>
    <property type="evidence" value="ECO:0007669"/>
    <property type="project" value="UniProtKB-UniRule"/>
</dbReference>
<keyword evidence="6 11" id="KW-0175">Coiled coil</keyword>
<evidence type="ECO:0000256" key="10">
    <source>
        <dbReference type="RuleBase" id="RU368072"/>
    </source>
</evidence>
<name>A0AA86NKG4_9EUKA</name>
<keyword evidence="8 10" id="KW-0131">Cell cycle</keyword>
<feature type="coiled-coil region" evidence="11">
    <location>
        <begin position="302"/>
        <end position="333"/>
    </location>
</feature>
<comment type="function">
    <text evidence="10">Acts as a component of the essential kinetochore-associated NDC80 complex, which is required for chromosome segregation and spindle checkpoint activity.</text>
</comment>
<dbReference type="InterPro" id="IPR038273">
    <property type="entry name" value="Ndc80_sf"/>
</dbReference>
<evidence type="ECO:0000313" key="14">
    <source>
        <dbReference type="EMBL" id="CAI9921757.1"/>
    </source>
</evidence>
<comment type="caution">
    <text evidence="14">The sequence shown here is derived from an EMBL/GenBank/DDBJ whole genome shotgun (WGS) entry which is preliminary data.</text>
</comment>
<comment type="similarity">
    <text evidence="1 10">Belongs to the NDC80/HEC1 family.</text>
</comment>
<evidence type="ECO:0000313" key="16">
    <source>
        <dbReference type="Proteomes" id="UP001642409"/>
    </source>
</evidence>
<evidence type="ECO:0000256" key="3">
    <source>
        <dbReference type="ARBA" id="ARBA00022618"/>
    </source>
</evidence>
<keyword evidence="5 10" id="KW-0995">Kinetochore</keyword>
<dbReference type="EMBL" id="CAXDID020000460">
    <property type="protein sequence ID" value="CAL6093794.1"/>
    <property type="molecule type" value="Genomic_DNA"/>
</dbReference>
<evidence type="ECO:0000256" key="2">
    <source>
        <dbReference type="ARBA" id="ARBA00022454"/>
    </source>
</evidence>
<keyword evidence="7 10" id="KW-0539">Nucleus</keyword>
<dbReference type="InterPro" id="IPR055260">
    <property type="entry name" value="Ndc80_CH"/>
</dbReference>
<reference evidence="15 16" key="2">
    <citation type="submission" date="2024-07" db="EMBL/GenBank/DDBJ databases">
        <authorList>
            <person name="Akdeniz Z."/>
        </authorList>
    </citation>
    <scope>NUCLEOTIDE SEQUENCE [LARGE SCALE GENOMIC DNA]</scope>
</reference>
<keyword evidence="4 10" id="KW-0498">Mitosis</keyword>
<evidence type="ECO:0000256" key="12">
    <source>
        <dbReference type="SAM" id="MobiDB-lite"/>
    </source>
</evidence>